<protein>
    <submittedName>
        <fullName evidence="2">GNAT family N-acetyltransferase</fullName>
    </submittedName>
</protein>
<comment type="caution">
    <text evidence="2">The sequence shown here is derived from an EMBL/GenBank/DDBJ whole genome shotgun (WGS) entry which is preliminary data.</text>
</comment>
<evidence type="ECO:0000313" key="3">
    <source>
        <dbReference type="Proteomes" id="UP001204151"/>
    </source>
</evidence>
<dbReference type="SUPFAM" id="SSF55729">
    <property type="entry name" value="Acyl-CoA N-acyltransferases (Nat)"/>
    <property type="match status" value="1"/>
</dbReference>
<dbReference type="InterPro" id="IPR000182">
    <property type="entry name" value="GNAT_dom"/>
</dbReference>
<dbReference type="PROSITE" id="PS51186">
    <property type="entry name" value="GNAT"/>
    <property type="match status" value="1"/>
</dbReference>
<dbReference type="InterPro" id="IPR052564">
    <property type="entry name" value="N-acetyltrans/Recomb-assoc"/>
</dbReference>
<dbReference type="Gene3D" id="3.40.630.30">
    <property type="match status" value="1"/>
</dbReference>
<dbReference type="Proteomes" id="UP001204151">
    <property type="component" value="Unassembled WGS sequence"/>
</dbReference>
<sequence length="160" mass="17064">MHIRLFEPADIPAAAAVLRRAAEAFILHESAPADAAHFLAEHDAAGLRRNLDAGFVYHAAIVDGVLAGFIGVRGGTHVFHLFVDLAYQRRGIARALWQAARAAALTPGHAGIFTVNASNVSVAFYEALGFERTAPMQVAQVRYNPMRLVVPASLPLVGTA</sequence>
<feature type="domain" description="N-acetyltransferase" evidence="1">
    <location>
        <begin position="1"/>
        <end position="151"/>
    </location>
</feature>
<gene>
    <name evidence="2" type="ORF">NX784_22315</name>
</gene>
<dbReference type="InterPro" id="IPR016181">
    <property type="entry name" value="Acyl_CoA_acyltransferase"/>
</dbReference>
<dbReference type="PANTHER" id="PTHR43451:SF1">
    <property type="entry name" value="ACETYLTRANSFERASE"/>
    <property type="match status" value="1"/>
</dbReference>
<accession>A0ABT1ZXJ0</accession>
<dbReference type="RefSeq" id="WP_258818890.1">
    <property type="nucleotide sequence ID" value="NZ_JANUGW010000020.1"/>
</dbReference>
<keyword evidence="3" id="KW-1185">Reference proteome</keyword>
<proteinExistence type="predicted"/>
<organism evidence="2 3">
    <name type="scientific">Massilia pinisoli</name>
    <dbReference type="NCBI Taxonomy" id="1772194"/>
    <lineage>
        <taxon>Bacteria</taxon>
        <taxon>Pseudomonadati</taxon>
        <taxon>Pseudomonadota</taxon>
        <taxon>Betaproteobacteria</taxon>
        <taxon>Burkholderiales</taxon>
        <taxon>Oxalobacteraceae</taxon>
        <taxon>Telluria group</taxon>
        <taxon>Massilia</taxon>
    </lineage>
</organism>
<dbReference type="EMBL" id="JANUGW010000020">
    <property type="protein sequence ID" value="MCS0584329.1"/>
    <property type="molecule type" value="Genomic_DNA"/>
</dbReference>
<reference evidence="2 3" key="1">
    <citation type="submission" date="2022-08" db="EMBL/GenBank/DDBJ databases">
        <title>Reclassification of Massilia species as members of the genera Telluria, Duganella, Pseudoduganella, Mokoshia gen. nov. and Zemynaea gen. nov. using orthogonal and non-orthogonal genome-based approaches.</title>
        <authorList>
            <person name="Bowman J.P."/>
        </authorList>
    </citation>
    <scope>NUCLEOTIDE SEQUENCE [LARGE SCALE GENOMIC DNA]</scope>
    <source>
        <strain evidence="2 3">JCM 31316</strain>
    </source>
</reference>
<name>A0ABT1ZXJ0_9BURK</name>
<evidence type="ECO:0000313" key="2">
    <source>
        <dbReference type="EMBL" id="MCS0584329.1"/>
    </source>
</evidence>
<evidence type="ECO:0000259" key="1">
    <source>
        <dbReference type="PROSITE" id="PS51186"/>
    </source>
</evidence>
<dbReference type="PANTHER" id="PTHR43451">
    <property type="entry name" value="ACETYLTRANSFERASE (GNAT) FAMILY PROTEIN"/>
    <property type="match status" value="1"/>
</dbReference>
<dbReference type="Pfam" id="PF13673">
    <property type="entry name" value="Acetyltransf_10"/>
    <property type="match status" value="1"/>
</dbReference>